<evidence type="ECO:0000256" key="1">
    <source>
        <dbReference type="ARBA" id="ARBA00022448"/>
    </source>
</evidence>
<dbReference type="PROSITE" id="PS51007">
    <property type="entry name" value="CYTC"/>
    <property type="match status" value="1"/>
</dbReference>
<dbReference type="GO" id="GO:0046872">
    <property type="term" value="F:metal ion binding"/>
    <property type="evidence" value="ECO:0007669"/>
    <property type="project" value="UniProtKB-KW"/>
</dbReference>
<sequence>MRFRLLLTGVSFALLAACGAPETDSEATSAADLSETPDAPPQDAGTDTATAPPPATTDAAPVAAPAATATSPSPTEAVSPSAVPATAPATRTEIAATKTAPPAAFAQCRACHSVEAGKNGVGPTLFGIFGSKAGEVPGYKFSPALARSGITWNRSSLDTWLKGPIKMVPGAKMVIAMPDPEKRKAIIDYLETLK</sequence>
<keyword evidence="2 6" id="KW-0349">Heme</keyword>
<evidence type="ECO:0000313" key="11">
    <source>
        <dbReference type="Proteomes" id="UP000608154"/>
    </source>
</evidence>
<comment type="caution">
    <text evidence="10">The sequence shown here is derived from an EMBL/GenBank/DDBJ whole genome shotgun (WGS) entry which is preliminary data.</text>
</comment>
<evidence type="ECO:0000256" key="5">
    <source>
        <dbReference type="ARBA" id="ARBA00023004"/>
    </source>
</evidence>
<keyword evidence="4" id="KW-0249">Electron transport</keyword>
<dbReference type="InterPro" id="IPR009056">
    <property type="entry name" value="Cyt_c-like_dom"/>
</dbReference>
<proteinExistence type="predicted"/>
<dbReference type="InterPro" id="IPR036909">
    <property type="entry name" value="Cyt_c-like_dom_sf"/>
</dbReference>
<dbReference type="GO" id="GO:0009055">
    <property type="term" value="F:electron transfer activity"/>
    <property type="evidence" value="ECO:0007669"/>
    <property type="project" value="InterPro"/>
</dbReference>
<dbReference type="RefSeq" id="WP_188772327.1">
    <property type="nucleotide sequence ID" value="NZ_BMHK01000023.1"/>
</dbReference>
<dbReference type="InterPro" id="IPR002327">
    <property type="entry name" value="Cyt_c_1A/1B"/>
</dbReference>
<evidence type="ECO:0000256" key="8">
    <source>
        <dbReference type="SAM" id="SignalP"/>
    </source>
</evidence>
<keyword evidence="3 6" id="KW-0479">Metal-binding</keyword>
<dbReference type="Gene3D" id="1.10.760.10">
    <property type="entry name" value="Cytochrome c-like domain"/>
    <property type="match status" value="1"/>
</dbReference>
<feature type="region of interest" description="Disordered" evidence="7">
    <location>
        <begin position="23"/>
        <end position="86"/>
    </location>
</feature>
<dbReference type="PRINTS" id="PR00604">
    <property type="entry name" value="CYTCHRMECIAB"/>
</dbReference>
<feature type="domain" description="Cytochrome c" evidence="9">
    <location>
        <begin position="96"/>
        <end position="194"/>
    </location>
</feature>
<evidence type="ECO:0000256" key="6">
    <source>
        <dbReference type="PROSITE-ProRule" id="PRU00433"/>
    </source>
</evidence>
<feature type="signal peptide" evidence="8">
    <location>
        <begin position="1"/>
        <end position="16"/>
    </location>
</feature>
<evidence type="ECO:0000256" key="4">
    <source>
        <dbReference type="ARBA" id="ARBA00022982"/>
    </source>
</evidence>
<keyword evidence="1" id="KW-0813">Transport</keyword>
<protein>
    <recommendedName>
        <fullName evidence="9">Cytochrome c domain-containing protein</fullName>
    </recommendedName>
</protein>
<organism evidence="10 11">
    <name type="scientific">Novosphingobium endophyticum</name>
    <dbReference type="NCBI Taxonomy" id="1955250"/>
    <lineage>
        <taxon>Bacteria</taxon>
        <taxon>Pseudomonadati</taxon>
        <taxon>Pseudomonadota</taxon>
        <taxon>Alphaproteobacteria</taxon>
        <taxon>Sphingomonadales</taxon>
        <taxon>Sphingomonadaceae</taxon>
        <taxon>Novosphingobium</taxon>
    </lineage>
</organism>
<evidence type="ECO:0000256" key="7">
    <source>
        <dbReference type="SAM" id="MobiDB-lite"/>
    </source>
</evidence>
<evidence type="ECO:0000259" key="9">
    <source>
        <dbReference type="PROSITE" id="PS51007"/>
    </source>
</evidence>
<dbReference type="EMBL" id="BMHK01000023">
    <property type="protein sequence ID" value="GGC08973.1"/>
    <property type="molecule type" value="Genomic_DNA"/>
</dbReference>
<feature type="chain" id="PRO_5037725653" description="Cytochrome c domain-containing protein" evidence="8">
    <location>
        <begin position="17"/>
        <end position="194"/>
    </location>
</feature>
<evidence type="ECO:0000256" key="3">
    <source>
        <dbReference type="ARBA" id="ARBA00022723"/>
    </source>
</evidence>
<keyword evidence="5 6" id="KW-0408">Iron</keyword>
<dbReference type="GO" id="GO:0020037">
    <property type="term" value="F:heme binding"/>
    <property type="evidence" value="ECO:0007669"/>
    <property type="project" value="InterPro"/>
</dbReference>
<dbReference type="SUPFAM" id="SSF46626">
    <property type="entry name" value="Cytochrome c"/>
    <property type="match status" value="1"/>
</dbReference>
<reference evidence="10" key="2">
    <citation type="submission" date="2020-09" db="EMBL/GenBank/DDBJ databases">
        <authorList>
            <person name="Sun Q."/>
            <person name="Zhou Y."/>
        </authorList>
    </citation>
    <scope>NUCLEOTIDE SEQUENCE</scope>
    <source>
        <strain evidence="10">CGMCC 1.15095</strain>
    </source>
</reference>
<evidence type="ECO:0000256" key="2">
    <source>
        <dbReference type="ARBA" id="ARBA00022617"/>
    </source>
</evidence>
<dbReference type="Proteomes" id="UP000608154">
    <property type="component" value="Unassembled WGS sequence"/>
</dbReference>
<dbReference type="PANTHER" id="PTHR11961">
    <property type="entry name" value="CYTOCHROME C"/>
    <property type="match status" value="1"/>
</dbReference>
<dbReference type="AlphaFoldDB" id="A0A916TVD1"/>
<accession>A0A916TVD1</accession>
<name>A0A916TVD1_9SPHN</name>
<keyword evidence="11" id="KW-1185">Reference proteome</keyword>
<reference evidence="10" key="1">
    <citation type="journal article" date="2014" name="Int. J. Syst. Evol. Microbiol.">
        <title>Complete genome sequence of Corynebacterium casei LMG S-19264T (=DSM 44701T), isolated from a smear-ripened cheese.</title>
        <authorList>
            <consortium name="US DOE Joint Genome Institute (JGI-PGF)"/>
            <person name="Walter F."/>
            <person name="Albersmeier A."/>
            <person name="Kalinowski J."/>
            <person name="Ruckert C."/>
        </authorList>
    </citation>
    <scope>NUCLEOTIDE SEQUENCE</scope>
    <source>
        <strain evidence="10">CGMCC 1.15095</strain>
    </source>
</reference>
<gene>
    <name evidence="10" type="ORF">GCM10011494_29540</name>
</gene>
<evidence type="ECO:0000313" key="10">
    <source>
        <dbReference type="EMBL" id="GGC08973.1"/>
    </source>
</evidence>
<dbReference type="PROSITE" id="PS51257">
    <property type="entry name" value="PROKAR_LIPOPROTEIN"/>
    <property type="match status" value="1"/>
</dbReference>
<feature type="compositionally biased region" description="Low complexity" evidence="7">
    <location>
        <begin position="41"/>
        <end position="86"/>
    </location>
</feature>
<keyword evidence="8" id="KW-0732">Signal</keyword>